<dbReference type="AlphaFoldDB" id="A0A5K1JUD9"/>
<reference evidence="3" key="1">
    <citation type="submission" date="2019-10" db="EMBL/GenBank/DDBJ databases">
        <authorList>
            <person name="Nor Muhammad N."/>
        </authorList>
    </citation>
    <scope>NUCLEOTIDE SEQUENCE</scope>
</reference>
<dbReference type="PANTHER" id="PTHR40465:SF1">
    <property type="entry name" value="DUF6534 DOMAIN-CONTAINING PROTEIN"/>
    <property type="match status" value="1"/>
</dbReference>
<feature type="transmembrane region" description="Helical" evidence="1">
    <location>
        <begin position="262"/>
        <end position="281"/>
    </location>
</feature>
<proteinExistence type="predicted"/>
<evidence type="ECO:0000313" key="3">
    <source>
        <dbReference type="EMBL" id="VWO95651.1"/>
    </source>
</evidence>
<dbReference type="PANTHER" id="PTHR40465">
    <property type="entry name" value="CHROMOSOME 1, WHOLE GENOME SHOTGUN SEQUENCE"/>
    <property type="match status" value="1"/>
</dbReference>
<name>A0A5K1JUD9_9APHY</name>
<feature type="transmembrane region" description="Helical" evidence="1">
    <location>
        <begin position="55"/>
        <end position="79"/>
    </location>
</feature>
<organism evidence="3">
    <name type="scientific">Ganoderma boninense</name>
    <dbReference type="NCBI Taxonomy" id="34458"/>
    <lineage>
        <taxon>Eukaryota</taxon>
        <taxon>Fungi</taxon>
        <taxon>Dikarya</taxon>
        <taxon>Basidiomycota</taxon>
        <taxon>Agaricomycotina</taxon>
        <taxon>Agaricomycetes</taxon>
        <taxon>Polyporales</taxon>
        <taxon>Polyporaceae</taxon>
        <taxon>Ganoderma</taxon>
    </lineage>
</organism>
<sequence>MADPNFENPVILDLMSSYGPILIGAIFQSVLYGMAVIQIFMYFNNYEKDSIWMKLYVMLIWAIETASTISVLAAMWPVLILRWGSLHELAQTQLYVLRFSIRSPSLISCVQPILHRVWLTGLSTFLVHMFFIYRIYMVSGRSLYPLLLIPFTLYQMIETWVYVNRAYAYSWFIGLSTGTHAPLPAVSATPDLGTSGRAVIAFVDIAIVGLMIFSLLKDGYPTFQNSRKMIFRLMVLTINTGVWTAIFAIVDLALILPFQNQLYYAAVDFPLTSLYLNSLLANLNAREYVRSAAVDVSYNSYPMFLPIKRIPSRLICSRCQQGHGIHINTTTDTAVYGDHDILTLKASLPLTRLLRRRAVRFR</sequence>
<evidence type="ECO:0000259" key="2">
    <source>
        <dbReference type="Pfam" id="PF20152"/>
    </source>
</evidence>
<dbReference type="InterPro" id="IPR045339">
    <property type="entry name" value="DUF6534"/>
</dbReference>
<accession>A0A5K1JUD9</accession>
<keyword evidence="1" id="KW-0812">Transmembrane</keyword>
<feature type="transmembrane region" description="Helical" evidence="1">
    <location>
        <begin position="117"/>
        <end position="136"/>
    </location>
</feature>
<keyword evidence="1" id="KW-0472">Membrane</keyword>
<keyword evidence="1" id="KW-1133">Transmembrane helix</keyword>
<feature type="transmembrane region" description="Helical" evidence="1">
    <location>
        <begin position="20"/>
        <end position="43"/>
    </location>
</feature>
<feature type="domain" description="DUF6534" evidence="2">
    <location>
        <begin position="201"/>
        <end position="288"/>
    </location>
</feature>
<gene>
    <name evidence="3" type="primary">I1R980</name>
</gene>
<protein>
    <submittedName>
        <fullName evidence="3">N/A</fullName>
    </submittedName>
</protein>
<feature type="transmembrane region" description="Helical" evidence="1">
    <location>
        <begin position="198"/>
        <end position="217"/>
    </location>
</feature>
<evidence type="ECO:0000256" key="1">
    <source>
        <dbReference type="SAM" id="Phobius"/>
    </source>
</evidence>
<feature type="transmembrane region" description="Helical" evidence="1">
    <location>
        <begin position="229"/>
        <end position="256"/>
    </location>
</feature>
<dbReference type="Pfam" id="PF20152">
    <property type="entry name" value="DUF6534"/>
    <property type="match status" value="1"/>
</dbReference>
<dbReference type="EMBL" id="LR725004">
    <property type="protein sequence ID" value="VWO95651.1"/>
    <property type="molecule type" value="Genomic_DNA"/>
</dbReference>
<feature type="transmembrane region" description="Helical" evidence="1">
    <location>
        <begin position="143"/>
        <end position="163"/>
    </location>
</feature>